<keyword evidence="2" id="KW-0472">Membrane</keyword>
<gene>
    <name evidence="3" type="ORF">ACFOWX_03930</name>
</gene>
<dbReference type="EMBL" id="JBHSDH010000012">
    <property type="protein sequence ID" value="MFC4291559.1"/>
    <property type="molecule type" value="Genomic_DNA"/>
</dbReference>
<evidence type="ECO:0000256" key="2">
    <source>
        <dbReference type="RuleBase" id="RU362097"/>
    </source>
</evidence>
<dbReference type="RefSeq" id="WP_381421510.1">
    <property type="nucleotide sequence ID" value="NZ_JBHSDH010000012.1"/>
</dbReference>
<feature type="chain" id="PRO_5045014072" evidence="2">
    <location>
        <begin position="24"/>
        <end position="479"/>
    </location>
</feature>
<keyword evidence="2" id="KW-1134">Transmembrane beta strand</keyword>
<dbReference type="InterPro" id="IPR003423">
    <property type="entry name" value="OMP_efflux"/>
</dbReference>
<dbReference type="Pfam" id="PF02321">
    <property type="entry name" value="OEP"/>
    <property type="match status" value="2"/>
</dbReference>
<dbReference type="PROSITE" id="PS51257">
    <property type="entry name" value="PROKAR_LIPOPROTEIN"/>
    <property type="match status" value="1"/>
</dbReference>
<dbReference type="NCBIfam" id="TIGR01845">
    <property type="entry name" value="outer_NodT"/>
    <property type="match status" value="1"/>
</dbReference>
<dbReference type="Gene3D" id="2.20.200.10">
    <property type="entry name" value="Outer membrane efflux proteins (OEP)"/>
    <property type="match status" value="1"/>
</dbReference>
<evidence type="ECO:0000313" key="3">
    <source>
        <dbReference type="EMBL" id="MFC4291559.1"/>
    </source>
</evidence>
<evidence type="ECO:0000256" key="1">
    <source>
        <dbReference type="ARBA" id="ARBA00007613"/>
    </source>
</evidence>
<keyword evidence="2" id="KW-0812">Transmembrane</keyword>
<dbReference type="InterPro" id="IPR010131">
    <property type="entry name" value="MdtP/NodT-like"/>
</dbReference>
<dbReference type="PANTHER" id="PTHR30203">
    <property type="entry name" value="OUTER MEMBRANE CATION EFFLUX PROTEIN"/>
    <property type="match status" value="1"/>
</dbReference>
<name>A0ABV8RFT9_9SPHN</name>
<keyword evidence="2" id="KW-0732">Signal</keyword>
<evidence type="ECO:0000313" key="4">
    <source>
        <dbReference type="Proteomes" id="UP001595887"/>
    </source>
</evidence>
<proteinExistence type="inferred from homology"/>
<keyword evidence="2" id="KW-0564">Palmitate</keyword>
<organism evidence="3 4">
    <name type="scientific">Sphingorhabdus arenilitoris</name>
    <dbReference type="NCBI Taxonomy" id="1490041"/>
    <lineage>
        <taxon>Bacteria</taxon>
        <taxon>Pseudomonadati</taxon>
        <taxon>Pseudomonadota</taxon>
        <taxon>Alphaproteobacteria</taxon>
        <taxon>Sphingomonadales</taxon>
        <taxon>Sphingomonadaceae</taxon>
        <taxon>Sphingorhabdus</taxon>
    </lineage>
</organism>
<reference evidence="4" key="1">
    <citation type="journal article" date="2019" name="Int. J. Syst. Evol. Microbiol.">
        <title>The Global Catalogue of Microorganisms (GCM) 10K type strain sequencing project: providing services to taxonomists for standard genome sequencing and annotation.</title>
        <authorList>
            <consortium name="The Broad Institute Genomics Platform"/>
            <consortium name="The Broad Institute Genome Sequencing Center for Infectious Disease"/>
            <person name="Wu L."/>
            <person name="Ma J."/>
        </authorList>
    </citation>
    <scope>NUCLEOTIDE SEQUENCE [LARGE SCALE GENOMIC DNA]</scope>
    <source>
        <strain evidence="4">CECT 8531</strain>
    </source>
</reference>
<feature type="signal peptide" evidence="2">
    <location>
        <begin position="1"/>
        <end position="23"/>
    </location>
</feature>
<accession>A0ABV8RFT9</accession>
<comment type="similarity">
    <text evidence="1 2">Belongs to the outer membrane factor (OMF) (TC 1.B.17) family.</text>
</comment>
<sequence>MTRGFKSLLIVASPLLLAGCASMKAPESDPAFNPASVTLPENFALAGDVAAQDRSALENLLPVYDPAFAELRQMGEDNAPTLEAALARINLARAQAARAGANRNPYIGGDGQVTGTRQNPGAFGANLPPGIAIDRYITSFGGNIAASWDPDIFGQLRAGQRAAQIRIDAASADAAAVRQTLVSAIAANVIDWRTVAAREMTLRDDIKTAQEFMRLTKTRSRAGLVPGFDAVQAETLAAQAEAQLAPLLAERARIIGALVTLTGKPASEVIASLDKAAMTGAESAKAVPPAPAATPAAMLRARPDIAAAEARLRAADTDIAVAAKERFPKLNLTGTLGLLAFALGDIFSADAIVGAVGASVAGPLLDFGRIDAEIDASKARAKEAFANYRGTVFAALGDAETAYGQVASAREEVTALKRQYALEADTVYLAGVRYRRGIDDFRGVLNAQRRLNAVAGNLDLAKGRYDRARIALWLALGGS</sequence>
<dbReference type="SUPFAM" id="SSF56954">
    <property type="entry name" value="Outer membrane efflux proteins (OEP)"/>
    <property type="match status" value="1"/>
</dbReference>
<dbReference type="Gene3D" id="1.20.1600.10">
    <property type="entry name" value="Outer membrane efflux proteins (OEP)"/>
    <property type="match status" value="1"/>
</dbReference>
<comment type="subcellular location">
    <subcellularLocation>
        <location evidence="2">Cell membrane</location>
        <topology evidence="2">Lipid-anchor</topology>
    </subcellularLocation>
</comment>
<comment type="caution">
    <text evidence="3">The sequence shown here is derived from an EMBL/GenBank/DDBJ whole genome shotgun (WGS) entry which is preliminary data.</text>
</comment>
<protein>
    <submittedName>
        <fullName evidence="3">Efflux transporter outer membrane subunit</fullName>
    </submittedName>
</protein>
<keyword evidence="2" id="KW-0449">Lipoprotein</keyword>
<keyword evidence="4" id="KW-1185">Reference proteome</keyword>
<dbReference type="Proteomes" id="UP001595887">
    <property type="component" value="Unassembled WGS sequence"/>
</dbReference>